<evidence type="ECO:0000313" key="1">
    <source>
        <dbReference type="EMBL" id="AMY69054.1"/>
    </source>
</evidence>
<sequence length="161" mass="17468">MVQRHGDFSGIRTRLQLGIALMTEELAALDRLDKGDKAKTGRKDPDAAFETIACLRWLIEVDGMSAATARSIVAEMMDTTPGAIKARVARAKGLGENIASLAFNVHMQRGMPPALLRGRTPTGHCTACKRVRCKCSHSPRPPFLETPEGATVTALLSLWSR</sequence>
<name>A0A159Z483_9RHOB</name>
<accession>A0A159Z483</accession>
<keyword evidence="2" id="KW-1185">Reference proteome</keyword>
<proteinExistence type="predicted"/>
<dbReference type="Proteomes" id="UP000076128">
    <property type="component" value="Chromosome"/>
</dbReference>
<organism evidence="1 2">
    <name type="scientific">Frigidibacter mobilis</name>
    <dbReference type="NCBI Taxonomy" id="1335048"/>
    <lineage>
        <taxon>Bacteria</taxon>
        <taxon>Pseudomonadati</taxon>
        <taxon>Pseudomonadota</taxon>
        <taxon>Alphaproteobacteria</taxon>
        <taxon>Rhodobacterales</taxon>
        <taxon>Paracoccaceae</taxon>
        <taxon>Frigidibacter</taxon>
    </lineage>
</organism>
<gene>
    <name evidence="1" type="ORF">AKL17_1803</name>
</gene>
<dbReference type="EMBL" id="CP012661">
    <property type="protein sequence ID" value="AMY69054.1"/>
    <property type="molecule type" value="Genomic_DNA"/>
</dbReference>
<protein>
    <submittedName>
        <fullName evidence="1">Uncharacterized protein</fullName>
    </submittedName>
</protein>
<dbReference type="STRING" id="1335048.AKL17_1803"/>
<reference evidence="1 2" key="1">
    <citation type="submission" date="2015-09" db="EMBL/GenBank/DDBJ databases">
        <title>Complete genome sequence of Defluviimonas alba cai42t isolated from an oilfield in Xinjiang.</title>
        <authorList>
            <person name="Geng S."/>
            <person name="Pan X."/>
            <person name="Wu X."/>
        </authorList>
    </citation>
    <scope>NUCLEOTIDE SEQUENCE [LARGE SCALE GENOMIC DNA]</scope>
    <source>
        <strain evidence="2">cai42</strain>
    </source>
</reference>
<evidence type="ECO:0000313" key="2">
    <source>
        <dbReference type="Proteomes" id="UP000076128"/>
    </source>
</evidence>
<dbReference type="AlphaFoldDB" id="A0A159Z483"/>
<dbReference type="KEGG" id="daa:AKL17_1803"/>